<dbReference type="Pfam" id="PF00535">
    <property type="entry name" value="Glycos_transf_2"/>
    <property type="match status" value="1"/>
</dbReference>
<comment type="caution">
    <text evidence="4">The sequence shown here is derived from an EMBL/GenBank/DDBJ whole genome shotgun (WGS) entry which is preliminary data.</text>
</comment>
<protein>
    <submittedName>
        <fullName evidence="4">Glycosyltransferase family 2 protein</fullName>
    </submittedName>
</protein>
<dbReference type="InterPro" id="IPR001173">
    <property type="entry name" value="Glyco_trans_2-like"/>
</dbReference>
<proteinExistence type="predicted"/>
<dbReference type="CDD" id="cd00761">
    <property type="entry name" value="Glyco_tranf_GTA_type"/>
    <property type="match status" value="1"/>
</dbReference>
<dbReference type="Gene3D" id="3.90.550.10">
    <property type="entry name" value="Spore Coat Polysaccharide Biosynthesis Protein SpsA, Chain A"/>
    <property type="match status" value="1"/>
</dbReference>
<evidence type="ECO:0000259" key="3">
    <source>
        <dbReference type="Pfam" id="PF00535"/>
    </source>
</evidence>
<evidence type="ECO:0000313" key="4">
    <source>
        <dbReference type="EMBL" id="MBD8016991.1"/>
    </source>
</evidence>
<dbReference type="InterPro" id="IPR029044">
    <property type="entry name" value="Nucleotide-diphossugar_trans"/>
</dbReference>
<evidence type="ECO:0000256" key="1">
    <source>
        <dbReference type="ARBA" id="ARBA00022676"/>
    </source>
</evidence>
<gene>
    <name evidence="4" type="ORF">H9628_00730</name>
</gene>
<organism evidence="4 5">
    <name type="scientific">Kaistella pullorum</name>
    <dbReference type="NCBI Taxonomy" id="2763074"/>
    <lineage>
        <taxon>Bacteria</taxon>
        <taxon>Pseudomonadati</taxon>
        <taxon>Bacteroidota</taxon>
        <taxon>Flavobacteriia</taxon>
        <taxon>Flavobacteriales</taxon>
        <taxon>Weeksellaceae</taxon>
        <taxon>Chryseobacterium group</taxon>
        <taxon>Kaistella</taxon>
    </lineage>
</organism>
<dbReference type="RefSeq" id="WP_251832204.1">
    <property type="nucleotide sequence ID" value="NZ_JACSPS010000001.1"/>
</dbReference>
<accession>A0ABR8WJR6</accession>
<dbReference type="PANTHER" id="PTHR22916">
    <property type="entry name" value="GLYCOSYLTRANSFERASE"/>
    <property type="match status" value="1"/>
</dbReference>
<name>A0ABR8WJR6_9FLAO</name>
<dbReference type="PANTHER" id="PTHR22916:SF51">
    <property type="entry name" value="GLYCOSYLTRANSFERASE EPSH-RELATED"/>
    <property type="match status" value="1"/>
</dbReference>
<evidence type="ECO:0000313" key="5">
    <source>
        <dbReference type="Proteomes" id="UP000626242"/>
    </source>
</evidence>
<keyword evidence="1" id="KW-0328">Glycosyltransferase</keyword>
<keyword evidence="2" id="KW-0808">Transferase</keyword>
<evidence type="ECO:0000256" key="2">
    <source>
        <dbReference type="ARBA" id="ARBA00022679"/>
    </source>
</evidence>
<dbReference type="Proteomes" id="UP000626242">
    <property type="component" value="Unassembled WGS sequence"/>
</dbReference>
<reference evidence="4 5" key="1">
    <citation type="submission" date="2020-08" db="EMBL/GenBank/DDBJ databases">
        <title>A Genomic Blueprint of the Chicken Gut Microbiome.</title>
        <authorList>
            <person name="Gilroy R."/>
            <person name="Ravi A."/>
            <person name="Getino M."/>
            <person name="Pursley I."/>
            <person name="Horton D.L."/>
            <person name="Alikhan N.-F."/>
            <person name="Baker D."/>
            <person name="Gharbi K."/>
            <person name="Hall N."/>
            <person name="Watson M."/>
            <person name="Adriaenssens E.M."/>
            <person name="Foster-Nyarko E."/>
            <person name="Jarju S."/>
            <person name="Secka A."/>
            <person name="Antonio M."/>
            <person name="Oren A."/>
            <person name="Chaudhuri R."/>
            <person name="La Ragione R.M."/>
            <person name="Hildebrand F."/>
            <person name="Pallen M.J."/>
        </authorList>
    </citation>
    <scope>NUCLEOTIDE SEQUENCE [LARGE SCALE GENOMIC DNA]</scope>
    <source>
        <strain evidence="4 5">Sa1CVA4</strain>
    </source>
</reference>
<feature type="domain" description="Glycosyltransferase 2-like" evidence="3">
    <location>
        <begin position="8"/>
        <end position="126"/>
    </location>
</feature>
<keyword evidence="5" id="KW-1185">Reference proteome</keyword>
<sequence length="346" mass="40065">MEFAYKISIIIPCYNAEPYIEQCLDSILCQTYIALEIICIDDGSTDSTLQILKENAEKDSRLQLITQKNAGIAAARNAGLKIASGNYIAFVDADDWLETDTFEKVLGDNGGDVIFFSYYRNFGSTQLTKDLGLSGNFPALYVQRRIVGLVGPELKDITSFDALMTCWGKLYKRELLTDLRFRDLKDFGTWEDGIFNLEVLENASTVRIINKPYYHYRKAPQATYTTSYKPDLYQRWLYKFEWIREFIEQHHKSAEYYTALQNRIAVTTLNLAFNEMNSRKSFTEKTQVISQILKHPLYISAFGNFQFKHVPMVWKIFYYFAAQRNAVAVTLMADLIYKWANRKSTT</sequence>
<dbReference type="EMBL" id="JACSPS010000001">
    <property type="protein sequence ID" value="MBD8016991.1"/>
    <property type="molecule type" value="Genomic_DNA"/>
</dbReference>
<dbReference type="SUPFAM" id="SSF53448">
    <property type="entry name" value="Nucleotide-diphospho-sugar transferases"/>
    <property type="match status" value="1"/>
</dbReference>